<dbReference type="Proteomes" id="UP000238137">
    <property type="component" value="Unassembled WGS sequence"/>
</dbReference>
<dbReference type="AlphaFoldDB" id="A0A422QSH1"/>
<dbReference type="EMBL" id="PXNQ02000015">
    <property type="protein sequence ID" value="RNF32959.1"/>
    <property type="molecule type" value="Genomic_DNA"/>
</dbReference>
<accession>A0A422QSH1</accession>
<dbReference type="OrthoDB" id="7779284at2"/>
<organism evidence="1 2">
    <name type="scientific">Paracoccus methylarcula</name>
    <dbReference type="NCBI Taxonomy" id="72022"/>
    <lineage>
        <taxon>Bacteria</taxon>
        <taxon>Pseudomonadati</taxon>
        <taxon>Pseudomonadota</taxon>
        <taxon>Alphaproteobacteria</taxon>
        <taxon>Rhodobacterales</taxon>
        <taxon>Paracoccaceae</taxon>
        <taxon>Paracoccus</taxon>
    </lineage>
</organism>
<gene>
    <name evidence="1" type="ORF">A7A09_019290</name>
</gene>
<proteinExistence type="predicted"/>
<reference evidence="1" key="1">
    <citation type="submission" date="2018-05" db="EMBL/GenBank/DDBJ databases">
        <title>Reclassification of Methylarcula marina and Methylarcula terricola as Paracoccus methylarcula sp.nov., comb.nov. and Paracoccus terricola comb.nov.</title>
        <authorList>
            <person name="Shmareva M.N."/>
            <person name="Doronina N.V."/>
            <person name="Vasilenko O.V."/>
            <person name="Tarlachkov S.V."/>
            <person name="Trotsenko Y.A."/>
        </authorList>
    </citation>
    <scope>NUCLEOTIDE SEQUENCE [LARGE SCALE GENOMIC DNA]</scope>
    <source>
        <strain evidence="1">VKM B-2159</strain>
    </source>
</reference>
<dbReference type="RefSeq" id="WP_106692921.1">
    <property type="nucleotide sequence ID" value="NZ_PXNQ02000015.1"/>
</dbReference>
<sequence length="570" mass="59921">MTFESDANTAYVDGQPVSKSNVRGIWPAVDSMKLALETADATERSNRIGGVNMAGALRLTNLTGTADAFTAELSPGLEDQSVGTGQLIRWVAIGTSTVDGPVITIGGNARQIRDTNNGPLPAGGLVVGRSYLAEVHSNGAVRLLSSVEPYLDVKNRNAQLAALDSTVNVLNAAAIRGAILLPGIDSWSAQSITMTSDPSQAFIPVDLSYKIQIRWPVTNTGPDPTVILDGVTYTLRGRDGRTLDAGDLKGGSIYLGTFFNLAPGGIIRIMTALGVADINGLGSESVQLAANTSDLNAMKPAAADAEYLAENFIIRQPRSEGQTADMSGMVPTGTTSGSKTMVLINSTSYRYPNGGLIERINVYLNGDTRFSVSSWKEDSPGGIVPLTPHEVRYYEGVAGWNDVEVNIPIPKGGSVGFGVSIPGNVGVNSSLPALNLRATSDTENEPFTSSNFSFRYMVNFTVSEPVGLSIPSGDLVSPTLIDKRFTDADGWTLAGATIASGALESGANSADWAARTSPISYPYSQLSKRTASVFGEIVSAGQVWGLGFMRQDDGFDLLTPAASWTAQTAC</sequence>
<name>A0A422QSH1_9RHOB</name>
<protein>
    <submittedName>
        <fullName evidence="1">Uncharacterized protein</fullName>
    </submittedName>
</protein>
<evidence type="ECO:0000313" key="1">
    <source>
        <dbReference type="EMBL" id="RNF32959.1"/>
    </source>
</evidence>
<evidence type="ECO:0000313" key="2">
    <source>
        <dbReference type="Proteomes" id="UP000238137"/>
    </source>
</evidence>
<keyword evidence="2" id="KW-1185">Reference proteome</keyword>
<comment type="caution">
    <text evidence="1">The sequence shown here is derived from an EMBL/GenBank/DDBJ whole genome shotgun (WGS) entry which is preliminary data.</text>
</comment>